<gene>
    <name evidence="2" type="ORF">UCRPA7_6225</name>
</gene>
<dbReference type="GeneID" id="19326859"/>
<dbReference type="HOGENOM" id="CLU_067396_0_0_1"/>
<proteinExistence type="predicted"/>
<keyword evidence="3" id="KW-1185">Reference proteome</keyword>
<evidence type="ECO:0000256" key="1">
    <source>
        <dbReference type="SAM" id="MobiDB-lite"/>
    </source>
</evidence>
<feature type="region of interest" description="Disordered" evidence="1">
    <location>
        <begin position="304"/>
        <end position="343"/>
    </location>
</feature>
<dbReference type="Proteomes" id="UP000014074">
    <property type="component" value="Unassembled WGS sequence"/>
</dbReference>
<evidence type="ECO:0000313" key="3">
    <source>
        <dbReference type="Proteomes" id="UP000014074"/>
    </source>
</evidence>
<name>R8BG43_PHAM7</name>
<protein>
    <submittedName>
        <fullName evidence="2">Uncharacterized protein</fullName>
    </submittedName>
</protein>
<sequence length="343" mass="38712">MGLALHDSASELAHLAEHRHLPPGPAHEKPSSRLEKDKADLWRLRYESAQILSYPKPRELRPYQLAALAAYHRSAPAGKDALVRRSYLHNQARRGWEGEDEEGRDLAHSSVPLPSDGHRRRPPSLERQEAFRDARTVKRRVTIDDAELYRLGLLYDDEHERGSGFNLDAIVHDEPAYTLNMRATKRGRKRKSDHAHGQARDLPLNLSFAALGDDEALARFLISPDEEELYTANDTETHAFGLTAADTTATPLQIVYELEHSLFSPAISLHDLHTLDNQAPDLISDISDEDDDWAFLNQICDDNDAPERGARDAASTSTDEEESEEEERGRIRRQNSDAWIVLG</sequence>
<dbReference type="RefSeq" id="XP_007916955.1">
    <property type="nucleotide sequence ID" value="XM_007918764.1"/>
</dbReference>
<reference evidence="3" key="1">
    <citation type="journal article" date="2013" name="Genome Announc.">
        <title>Draft genome sequence of the ascomycete Phaeoacremonium aleophilum strain UCR-PA7, a causal agent of the esca disease complex in grapevines.</title>
        <authorList>
            <person name="Blanco-Ulate B."/>
            <person name="Rolshausen P."/>
            <person name="Cantu D."/>
        </authorList>
    </citation>
    <scope>NUCLEOTIDE SEQUENCE [LARGE SCALE GENOMIC DNA]</scope>
    <source>
        <strain evidence="3">UCR-PA7</strain>
    </source>
</reference>
<dbReference type="OrthoDB" id="5207704at2759"/>
<evidence type="ECO:0000313" key="2">
    <source>
        <dbReference type="EMBL" id="EON98268.1"/>
    </source>
</evidence>
<dbReference type="KEGG" id="tmn:UCRPA7_6225"/>
<dbReference type="AlphaFoldDB" id="R8BG43"/>
<organism evidence="2 3">
    <name type="scientific">Phaeoacremonium minimum (strain UCR-PA7)</name>
    <name type="common">Esca disease fungus</name>
    <name type="synonym">Togninia minima</name>
    <dbReference type="NCBI Taxonomy" id="1286976"/>
    <lineage>
        <taxon>Eukaryota</taxon>
        <taxon>Fungi</taxon>
        <taxon>Dikarya</taxon>
        <taxon>Ascomycota</taxon>
        <taxon>Pezizomycotina</taxon>
        <taxon>Sordariomycetes</taxon>
        <taxon>Sordariomycetidae</taxon>
        <taxon>Togniniales</taxon>
        <taxon>Togniniaceae</taxon>
        <taxon>Phaeoacremonium</taxon>
    </lineage>
</organism>
<dbReference type="EMBL" id="KB933223">
    <property type="protein sequence ID" value="EON98268.1"/>
    <property type="molecule type" value="Genomic_DNA"/>
</dbReference>
<feature type="region of interest" description="Disordered" evidence="1">
    <location>
        <begin position="93"/>
        <end position="126"/>
    </location>
</feature>
<feature type="compositionally biased region" description="Basic and acidic residues" evidence="1">
    <location>
        <begin position="14"/>
        <end position="35"/>
    </location>
</feature>
<dbReference type="eggNOG" id="ENOG502RN7X">
    <property type="taxonomic scope" value="Eukaryota"/>
</dbReference>
<feature type="region of interest" description="Disordered" evidence="1">
    <location>
        <begin position="1"/>
        <end position="35"/>
    </location>
</feature>
<accession>R8BG43</accession>